<comment type="subcellular location">
    <subcellularLocation>
        <location evidence="1">Cytoplasm</location>
    </subcellularLocation>
</comment>
<dbReference type="SUPFAM" id="SSF51735">
    <property type="entry name" value="NAD(P)-binding Rossmann-fold domains"/>
    <property type="match status" value="1"/>
</dbReference>
<evidence type="ECO:0000256" key="1">
    <source>
        <dbReference type="ARBA" id="ARBA00004496"/>
    </source>
</evidence>
<dbReference type="SMART" id="SM00829">
    <property type="entry name" value="PKS_ER"/>
    <property type="match status" value="1"/>
</dbReference>
<evidence type="ECO:0000313" key="7">
    <source>
        <dbReference type="EMBL" id="CAH1196907.1"/>
    </source>
</evidence>
<evidence type="ECO:0000313" key="8">
    <source>
        <dbReference type="Proteomes" id="UP000838821"/>
    </source>
</evidence>
<keyword evidence="8" id="KW-1185">Reference proteome</keyword>
<name>A0ABM9BYR4_9BACL</name>
<dbReference type="InterPro" id="IPR002364">
    <property type="entry name" value="Quin_OxRdtase/zeta-crystal_CS"/>
</dbReference>
<dbReference type="EC" id="1.6.5.5" evidence="7"/>
<dbReference type="PANTHER" id="PTHR44154">
    <property type="entry name" value="QUINONE OXIDOREDUCTASE"/>
    <property type="match status" value="1"/>
</dbReference>
<organism evidence="7 8">
    <name type="scientific">Paenibacillus allorhizoplanae</name>
    <dbReference type="NCBI Taxonomy" id="2905648"/>
    <lineage>
        <taxon>Bacteria</taxon>
        <taxon>Bacillati</taxon>
        <taxon>Bacillota</taxon>
        <taxon>Bacilli</taxon>
        <taxon>Bacillales</taxon>
        <taxon>Paenibacillaceae</taxon>
        <taxon>Paenibacillus</taxon>
    </lineage>
</organism>
<keyword evidence="3" id="KW-0963">Cytoplasm</keyword>
<gene>
    <name evidence="7" type="primary">qorA</name>
    <name evidence="7" type="ORF">PAECIP111891_00994</name>
</gene>
<feature type="domain" description="Enoyl reductase (ER)" evidence="6">
    <location>
        <begin position="22"/>
        <end position="312"/>
    </location>
</feature>
<dbReference type="InterPro" id="IPR020843">
    <property type="entry name" value="ER"/>
</dbReference>
<evidence type="ECO:0000256" key="5">
    <source>
        <dbReference type="ARBA" id="ARBA00022884"/>
    </source>
</evidence>
<dbReference type="CDD" id="cd05289">
    <property type="entry name" value="MDR_like_2"/>
    <property type="match status" value="1"/>
</dbReference>
<keyword evidence="4" id="KW-0521">NADP</keyword>
<dbReference type="PANTHER" id="PTHR44154:SF1">
    <property type="entry name" value="QUINONE OXIDOREDUCTASE"/>
    <property type="match status" value="1"/>
</dbReference>
<evidence type="ECO:0000256" key="2">
    <source>
        <dbReference type="ARBA" id="ARBA00011881"/>
    </source>
</evidence>
<dbReference type="InterPro" id="IPR013154">
    <property type="entry name" value="ADH-like_N"/>
</dbReference>
<proteinExistence type="predicted"/>
<dbReference type="InterPro" id="IPR051603">
    <property type="entry name" value="Zinc-ADH_QOR/CCCR"/>
</dbReference>
<dbReference type="Pfam" id="PF13602">
    <property type="entry name" value="ADH_zinc_N_2"/>
    <property type="match status" value="1"/>
</dbReference>
<dbReference type="RefSeq" id="WP_236285166.1">
    <property type="nucleotide sequence ID" value="NZ_CAKMMW010000002.1"/>
</dbReference>
<dbReference type="PROSITE" id="PS01162">
    <property type="entry name" value="QOR_ZETA_CRYSTAL"/>
    <property type="match status" value="1"/>
</dbReference>
<comment type="caution">
    <text evidence="7">The sequence shown here is derived from an EMBL/GenBank/DDBJ whole genome shotgun (WGS) entry which is preliminary data.</text>
</comment>
<dbReference type="SUPFAM" id="SSF50129">
    <property type="entry name" value="GroES-like"/>
    <property type="match status" value="1"/>
</dbReference>
<evidence type="ECO:0000256" key="3">
    <source>
        <dbReference type="ARBA" id="ARBA00022490"/>
    </source>
</evidence>
<protein>
    <submittedName>
        <fullName evidence="7">Quinone oxidoreductase 1</fullName>
        <ecNumber evidence="7">1.6.5.5</ecNumber>
    </submittedName>
</protein>
<dbReference type="Proteomes" id="UP000838821">
    <property type="component" value="Unassembled WGS sequence"/>
</dbReference>
<reference evidence="7" key="1">
    <citation type="submission" date="2022-01" db="EMBL/GenBank/DDBJ databases">
        <authorList>
            <person name="Criscuolo A."/>
        </authorList>
    </citation>
    <scope>NUCLEOTIDE SEQUENCE</scope>
    <source>
        <strain evidence="7">CIP111891</strain>
    </source>
</reference>
<evidence type="ECO:0000256" key="4">
    <source>
        <dbReference type="ARBA" id="ARBA00022857"/>
    </source>
</evidence>
<dbReference type="InterPro" id="IPR036291">
    <property type="entry name" value="NAD(P)-bd_dom_sf"/>
</dbReference>
<keyword evidence="5" id="KW-0694">RNA-binding</keyword>
<dbReference type="GO" id="GO:0003960">
    <property type="term" value="F:quinone reductase (NADPH) activity"/>
    <property type="evidence" value="ECO:0007669"/>
    <property type="project" value="UniProtKB-EC"/>
</dbReference>
<dbReference type="Gene3D" id="3.90.180.10">
    <property type="entry name" value="Medium-chain alcohol dehydrogenases, catalytic domain"/>
    <property type="match status" value="1"/>
</dbReference>
<keyword evidence="7" id="KW-0560">Oxidoreductase</keyword>
<dbReference type="InterPro" id="IPR011032">
    <property type="entry name" value="GroES-like_sf"/>
</dbReference>
<accession>A0ABM9BYR4</accession>
<evidence type="ECO:0000259" key="6">
    <source>
        <dbReference type="SMART" id="SM00829"/>
    </source>
</evidence>
<dbReference type="EMBL" id="CAKMMW010000002">
    <property type="protein sequence ID" value="CAH1196907.1"/>
    <property type="molecule type" value="Genomic_DNA"/>
</dbReference>
<sequence>MSDPMDKIDVKLMRAVRYHAFGEAEVLQVETIPIPQPKEGEVLIRILAAGVLPVDWKIRRGLFPMPVQFPYIPGTAFAGVVEAVGAGVSTWHIGDAVFGRSTKGTYAAYTTAPEDAIARKPASITYEEAATLSGGATTAWRAIVSEGQVKPNERVLIHGAAGGVGMFAVQFAKWIGAEVIGTAGPKNVSYVASLGADKVIDYSSERFEEIVQDVDFVLDTVSGDTLARTWSVLKQGGRLASIAGQPPLEKAKQHGITLIRPGIATKEDLKAIAELIEEGKLTIHIDQCFAMADARQAHEKSETGHGRGRIVLRMTD</sequence>
<dbReference type="Pfam" id="PF08240">
    <property type="entry name" value="ADH_N"/>
    <property type="match status" value="1"/>
</dbReference>
<dbReference type="Gene3D" id="3.40.50.720">
    <property type="entry name" value="NAD(P)-binding Rossmann-like Domain"/>
    <property type="match status" value="1"/>
</dbReference>
<comment type="subunit">
    <text evidence="2">Homotetramer.</text>
</comment>